<dbReference type="EMBL" id="CM042057">
    <property type="protein sequence ID" value="KAI3693087.1"/>
    <property type="molecule type" value="Genomic_DNA"/>
</dbReference>
<protein>
    <submittedName>
        <fullName evidence="1">Uncharacterized protein</fullName>
    </submittedName>
</protein>
<proteinExistence type="predicted"/>
<gene>
    <name evidence="1" type="ORF">L6452_32915</name>
</gene>
<organism evidence="1 2">
    <name type="scientific">Arctium lappa</name>
    <name type="common">Greater burdock</name>
    <name type="synonym">Lappa major</name>
    <dbReference type="NCBI Taxonomy" id="4217"/>
    <lineage>
        <taxon>Eukaryota</taxon>
        <taxon>Viridiplantae</taxon>
        <taxon>Streptophyta</taxon>
        <taxon>Embryophyta</taxon>
        <taxon>Tracheophyta</taxon>
        <taxon>Spermatophyta</taxon>
        <taxon>Magnoliopsida</taxon>
        <taxon>eudicotyledons</taxon>
        <taxon>Gunneridae</taxon>
        <taxon>Pentapetalae</taxon>
        <taxon>asterids</taxon>
        <taxon>campanulids</taxon>
        <taxon>Asterales</taxon>
        <taxon>Asteraceae</taxon>
        <taxon>Carduoideae</taxon>
        <taxon>Cardueae</taxon>
        <taxon>Arctiinae</taxon>
        <taxon>Arctium</taxon>
    </lineage>
</organism>
<reference evidence="1 2" key="2">
    <citation type="journal article" date="2022" name="Mol. Ecol. Resour.">
        <title>The genomes of chicory, endive, great burdock and yacon provide insights into Asteraceae paleo-polyploidization history and plant inulin production.</title>
        <authorList>
            <person name="Fan W."/>
            <person name="Wang S."/>
            <person name="Wang H."/>
            <person name="Wang A."/>
            <person name="Jiang F."/>
            <person name="Liu H."/>
            <person name="Zhao H."/>
            <person name="Xu D."/>
            <person name="Zhang Y."/>
        </authorList>
    </citation>
    <scope>NUCLEOTIDE SEQUENCE [LARGE SCALE GENOMIC DNA]</scope>
    <source>
        <strain evidence="2">cv. Niubang</strain>
    </source>
</reference>
<keyword evidence="2" id="KW-1185">Reference proteome</keyword>
<evidence type="ECO:0000313" key="1">
    <source>
        <dbReference type="EMBL" id="KAI3693087.1"/>
    </source>
</evidence>
<comment type="caution">
    <text evidence="1">The sequence shown here is derived from an EMBL/GenBank/DDBJ whole genome shotgun (WGS) entry which is preliminary data.</text>
</comment>
<sequence>MGIREYRKQEFLYYRKMKARGECILQMKRHAFGRIMNSVVDRVVVRIVAEVTSRLVFVQQLRLRFSYEHLLTRNLSSGITFTLENISDN</sequence>
<accession>A0ACB8Z6B4</accession>
<dbReference type="Proteomes" id="UP001055879">
    <property type="component" value="Linkage Group LG11"/>
</dbReference>
<evidence type="ECO:0000313" key="2">
    <source>
        <dbReference type="Proteomes" id="UP001055879"/>
    </source>
</evidence>
<reference evidence="2" key="1">
    <citation type="journal article" date="2022" name="Mol. Ecol. Resour.">
        <title>The genomes of chicory, endive, great burdock and yacon provide insights into Asteraceae palaeo-polyploidization history and plant inulin production.</title>
        <authorList>
            <person name="Fan W."/>
            <person name="Wang S."/>
            <person name="Wang H."/>
            <person name="Wang A."/>
            <person name="Jiang F."/>
            <person name="Liu H."/>
            <person name="Zhao H."/>
            <person name="Xu D."/>
            <person name="Zhang Y."/>
        </authorList>
    </citation>
    <scope>NUCLEOTIDE SEQUENCE [LARGE SCALE GENOMIC DNA]</scope>
    <source>
        <strain evidence="2">cv. Niubang</strain>
    </source>
</reference>
<name>A0ACB8Z6B4_ARCLA</name>